<evidence type="ECO:0000313" key="2">
    <source>
        <dbReference type="EMBL" id="KAH7312477.1"/>
    </source>
</evidence>
<comment type="caution">
    <text evidence="2">The sequence shown here is derived from an EMBL/GenBank/DDBJ whole genome shotgun (WGS) entry which is preliminary data.</text>
</comment>
<dbReference type="EMBL" id="JAGPNK010000010">
    <property type="protein sequence ID" value="KAH7312477.1"/>
    <property type="molecule type" value="Genomic_DNA"/>
</dbReference>
<accession>A0A8K0SS44</accession>
<dbReference type="Proteomes" id="UP000813444">
    <property type="component" value="Unassembled WGS sequence"/>
</dbReference>
<evidence type="ECO:0000313" key="3">
    <source>
        <dbReference type="Proteomes" id="UP000813444"/>
    </source>
</evidence>
<name>A0A8K0SS44_9HYPO</name>
<evidence type="ECO:0000256" key="1">
    <source>
        <dbReference type="SAM" id="SignalP"/>
    </source>
</evidence>
<feature type="chain" id="PRO_5035474461" description="Secreted protein" evidence="1">
    <location>
        <begin position="20"/>
        <end position="76"/>
    </location>
</feature>
<sequence length="76" mass="8795">MFQLLFLPFFSSFFFSSRAFPGSWDIVPKTCHLGHRFNREPDNNKTGVSALLTWSYCCMFFSLKLVLNLLHVVSIS</sequence>
<proteinExistence type="predicted"/>
<gene>
    <name evidence="2" type="ORF">B0I35DRAFT_437106</name>
</gene>
<organism evidence="2 3">
    <name type="scientific">Stachybotrys elegans</name>
    <dbReference type="NCBI Taxonomy" id="80388"/>
    <lineage>
        <taxon>Eukaryota</taxon>
        <taxon>Fungi</taxon>
        <taxon>Dikarya</taxon>
        <taxon>Ascomycota</taxon>
        <taxon>Pezizomycotina</taxon>
        <taxon>Sordariomycetes</taxon>
        <taxon>Hypocreomycetidae</taxon>
        <taxon>Hypocreales</taxon>
        <taxon>Stachybotryaceae</taxon>
        <taxon>Stachybotrys</taxon>
    </lineage>
</organism>
<evidence type="ECO:0008006" key="4">
    <source>
        <dbReference type="Google" id="ProtNLM"/>
    </source>
</evidence>
<protein>
    <recommendedName>
        <fullName evidence="4">Secreted protein</fullName>
    </recommendedName>
</protein>
<keyword evidence="3" id="KW-1185">Reference proteome</keyword>
<feature type="signal peptide" evidence="1">
    <location>
        <begin position="1"/>
        <end position="19"/>
    </location>
</feature>
<reference evidence="2" key="1">
    <citation type="journal article" date="2021" name="Nat. Commun.">
        <title>Genetic determinants of endophytism in the Arabidopsis root mycobiome.</title>
        <authorList>
            <person name="Mesny F."/>
            <person name="Miyauchi S."/>
            <person name="Thiergart T."/>
            <person name="Pickel B."/>
            <person name="Atanasova L."/>
            <person name="Karlsson M."/>
            <person name="Huettel B."/>
            <person name="Barry K.W."/>
            <person name="Haridas S."/>
            <person name="Chen C."/>
            <person name="Bauer D."/>
            <person name="Andreopoulos W."/>
            <person name="Pangilinan J."/>
            <person name="LaButti K."/>
            <person name="Riley R."/>
            <person name="Lipzen A."/>
            <person name="Clum A."/>
            <person name="Drula E."/>
            <person name="Henrissat B."/>
            <person name="Kohler A."/>
            <person name="Grigoriev I.V."/>
            <person name="Martin F.M."/>
            <person name="Hacquard S."/>
        </authorList>
    </citation>
    <scope>NUCLEOTIDE SEQUENCE</scope>
    <source>
        <strain evidence="2">MPI-CAGE-CH-0235</strain>
    </source>
</reference>
<keyword evidence="1" id="KW-0732">Signal</keyword>
<dbReference type="AlphaFoldDB" id="A0A8K0SS44"/>